<comment type="caution">
    <text evidence="2">The sequence shown here is derived from an EMBL/GenBank/DDBJ whole genome shotgun (WGS) entry which is preliminary data.</text>
</comment>
<dbReference type="RefSeq" id="WP_349163239.1">
    <property type="nucleotide sequence ID" value="NZ_JBBMFE010000001.1"/>
</dbReference>
<gene>
    <name evidence="2" type="ORF">WMO29_00045</name>
</gene>
<dbReference type="SUPFAM" id="SSF49373">
    <property type="entry name" value="Invasin/intimin cell-adhesion fragments"/>
    <property type="match status" value="2"/>
</dbReference>
<evidence type="ECO:0000313" key="3">
    <source>
        <dbReference type="Proteomes" id="UP001438008"/>
    </source>
</evidence>
<accession>A0ABV1FBZ1</accession>
<proteinExistence type="predicted"/>
<evidence type="ECO:0000313" key="2">
    <source>
        <dbReference type="EMBL" id="MEQ2470898.1"/>
    </source>
</evidence>
<dbReference type="PANTHER" id="PTHR43805">
    <property type="entry name" value="GLYCEROPHOSPHORYL DIESTER PHOSPHODIESTERASE"/>
    <property type="match status" value="1"/>
</dbReference>
<dbReference type="InterPro" id="IPR017946">
    <property type="entry name" value="PLC-like_Pdiesterase_TIM-brl"/>
</dbReference>
<reference evidence="2 3" key="1">
    <citation type="submission" date="2024-03" db="EMBL/GenBank/DDBJ databases">
        <title>Human intestinal bacterial collection.</title>
        <authorList>
            <person name="Pauvert C."/>
            <person name="Hitch T.C.A."/>
            <person name="Clavel T."/>
        </authorList>
    </citation>
    <scope>NUCLEOTIDE SEQUENCE [LARGE SCALE GENOMIC DNA]</scope>
    <source>
        <strain evidence="2 3">CLA-AA-H132</strain>
    </source>
</reference>
<dbReference type="SUPFAM" id="SSF51695">
    <property type="entry name" value="PLC-like phosphodiesterases"/>
    <property type="match status" value="1"/>
</dbReference>
<dbReference type="PROSITE" id="PS51704">
    <property type="entry name" value="GP_PDE"/>
    <property type="match status" value="1"/>
</dbReference>
<organism evidence="2 3">
    <name type="scientific">Laedolimicola intestinihominis</name>
    <dbReference type="NCBI Taxonomy" id="3133166"/>
    <lineage>
        <taxon>Bacteria</taxon>
        <taxon>Bacillati</taxon>
        <taxon>Bacillota</taxon>
        <taxon>Clostridia</taxon>
        <taxon>Lachnospirales</taxon>
        <taxon>Lachnospiraceae</taxon>
        <taxon>Laedolimicola</taxon>
    </lineage>
</organism>
<evidence type="ECO:0000259" key="1">
    <source>
        <dbReference type="PROSITE" id="PS51704"/>
    </source>
</evidence>
<protein>
    <submittedName>
        <fullName evidence="2">Glycerophosphodiester phosphodiesterase family protein</fullName>
    </submittedName>
</protein>
<dbReference type="Gene3D" id="3.20.20.190">
    <property type="entry name" value="Phosphatidylinositol (PI) phosphodiesterase"/>
    <property type="match status" value="1"/>
</dbReference>
<dbReference type="Gene3D" id="2.60.40.1080">
    <property type="match status" value="2"/>
</dbReference>
<dbReference type="EMBL" id="JBBMFE010000001">
    <property type="protein sequence ID" value="MEQ2470898.1"/>
    <property type="molecule type" value="Genomic_DNA"/>
</dbReference>
<name>A0ABV1FBZ1_9FIRM</name>
<keyword evidence="3" id="KW-1185">Reference proteome</keyword>
<feature type="domain" description="GP-PDE" evidence="1">
    <location>
        <begin position="236"/>
        <end position="480"/>
    </location>
</feature>
<dbReference type="Proteomes" id="UP001438008">
    <property type="component" value="Unassembled WGS sequence"/>
</dbReference>
<dbReference type="InterPro" id="IPR030395">
    <property type="entry name" value="GP_PDE_dom"/>
</dbReference>
<sequence length="484" mass="55031">MKKKFIITALLILAAGVGGYGLHQYLYVEAITDVQILNMPEDGYTLTRYTQEARTPIAAKAGTRNKLADTALRYESSDPVVAEVTDEGVLVGHTPGTTAVRVTAVGNPKVYTEVPVTVVQKAVRMEVSLPEELPANEYYYLVHRGDSVSFQLKPTPANAQVENVTYESSRPDVAYVTERGEIRAFKGGTTLVSVYWTGPYTPEGQKELLGEFWLNVCRRGDHDSLARHEIQWYEESCLIAHALGNAGEYKYTNTRDALEESISEGFKIIEVDLAKTSDGEIVCRHNWKKDTFDVSYDGHIPDLATFEREKYYGTLTTLTARGLLEIWSEHPELYFITDVKQDENTDLPEVMEKFVALAREMGQEKLLDRLIVQLYNAEDYDKINAIYSMKHWLFTFYQLPKTTEAEEAAAKYSKEMNFGAFTVPVKWKKTAYFVNLAADNKLDMFVHVVDEPSEIRKYMKKGVYGFYTDYWSPRALEELRESGE</sequence>
<dbReference type="PANTHER" id="PTHR43805:SF1">
    <property type="entry name" value="GP-PDE DOMAIN-CONTAINING PROTEIN"/>
    <property type="match status" value="1"/>
</dbReference>
<dbReference type="InterPro" id="IPR008964">
    <property type="entry name" value="Invasin/intimin_cell_adhesion"/>
</dbReference>
<dbReference type="Pfam" id="PF03009">
    <property type="entry name" value="GDPD"/>
    <property type="match status" value="1"/>
</dbReference>